<comment type="caution">
    <text evidence="1">The sequence shown here is derived from an EMBL/GenBank/DDBJ whole genome shotgun (WGS) entry which is preliminary data.</text>
</comment>
<sequence>MKQIEGCSVVQFYAMFSRASIRAIIRAYSVPESLKRNSSLRFCHLAHNESPLSKPSAFFKSLHNPYTILAHNQLDMFTGARKWLHLRYMSNASIELKADGDTVRFSLNNHRRSDSVTPVNKGTKRRKMSIKAKRNELRFYRLKAKKKMNSPNPLVRITYKLEKAKRKEAWLIEKLRKFEFPKAPPETHDPEILTEEERHYIKRIGEKKKHYVQVGRRGVFGGVVLNMHLHWKRHETVKVVCKPCKPGKIHEYAEELARLSKGIIIDIKPNNTIIFYRGKNYVQPKVMSPPDTIPKEKALEKYKYEQSLEHTGWFIEKLEKELEEYHEHVARYKKGKDLAT</sequence>
<gene>
    <name evidence="1" type="ORF">OWV82_019079</name>
</gene>
<reference evidence="1 2" key="1">
    <citation type="journal article" date="2023" name="Science">
        <title>Complex scaffold remodeling in plant triterpene biosynthesis.</title>
        <authorList>
            <person name="De La Pena R."/>
            <person name="Hodgson H."/>
            <person name="Liu J.C."/>
            <person name="Stephenson M.J."/>
            <person name="Martin A.C."/>
            <person name="Owen C."/>
            <person name="Harkess A."/>
            <person name="Leebens-Mack J."/>
            <person name="Jimenez L.E."/>
            <person name="Osbourn A."/>
            <person name="Sattely E.S."/>
        </authorList>
    </citation>
    <scope>NUCLEOTIDE SEQUENCE [LARGE SCALE GENOMIC DNA]</scope>
    <source>
        <strain evidence="2">cv. JPN11</strain>
        <tissue evidence="1">Leaf</tissue>
    </source>
</reference>
<evidence type="ECO:0000313" key="2">
    <source>
        <dbReference type="Proteomes" id="UP001164539"/>
    </source>
</evidence>
<organism evidence="1 2">
    <name type="scientific">Melia azedarach</name>
    <name type="common">Chinaberry tree</name>
    <dbReference type="NCBI Taxonomy" id="155640"/>
    <lineage>
        <taxon>Eukaryota</taxon>
        <taxon>Viridiplantae</taxon>
        <taxon>Streptophyta</taxon>
        <taxon>Embryophyta</taxon>
        <taxon>Tracheophyta</taxon>
        <taxon>Spermatophyta</taxon>
        <taxon>Magnoliopsida</taxon>
        <taxon>eudicotyledons</taxon>
        <taxon>Gunneridae</taxon>
        <taxon>Pentapetalae</taxon>
        <taxon>rosids</taxon>
        <taxon>malvids</taxon>
        <taxon>Sapindales</taxon>
        <taxon>Meliaceae</taxon>
        <taxon>Melia</taxon>
    </lineage>
</organism>
<proteinExistence type="predicted"/>
<accession>A0ACC1XDG3</accession>
<name>A0ACC1XDG3_MELAZ</name>
<keyword evidence="2" id="KW-1185">Reference proteome</keyword>
<evidence type="ECO:0000313" key="1">
    <source>
        <dbReference type="EMBL" id="KAJ4709263.1"/>
    </source>
</evidence>
<dbReference type="Proteomes" id="UP001164539">
    <property type="component" value="Chromosome 10"/>
</dbReference>
<protein>
    <submittedName>
        <fullName evidence="1">RNA-binding CRS1 / YhbY (CRM) domain protein</fullName>
    </submittedName>
</protein>
<dbReference type="EMBL" id="CM051403">
    <property type="protein sequence ID" value="KAJ4709263.1"/>
    <property type="molecule type" value="Genomic_DNA"/>
</dbReference>